<gene>
    <name evidence="2" type="ORF">GCM10010990_38940</name>
</gene>
<dbReference type="PANTHER" id="PTHR46637">
    <property type="entry name" value="TIS1421-TRANSPOSASE PROTEIN A"/>
    <property type="match status" value="1"/>
</dbReference>
<protein>
    <submittedName>
        <fullName evidence="2">Transposase</fullName>
    </submittedName>
</protein>
<name>A0A917E0M4_9SPHN</name>
<accession>A0A917E0M4</accession>
<dbReference type="PANTHER" id="PTHR46637:SF1">
    <property type="entry name" value="BLL5188 PROTEIN"/>
    <property type="match status" value="1"/>
</dbReference>
<dbReference type="AlphaFoldDB" id="A0A917E0M4"/>
<organism evidence="2 3">
    <name type="scientific">Croceicoccus mobilis</name>
    <dbReference type="NCBI Taxonomy" id="1703339"/>
    <lineage>
        <taxon>Bacteria</taxon>
        <taxon>Pseudomonadati</taxon>
        <taxon>Pseudomonadota</taxon>
        <taxon>Alphaproteobacteria</taxon>
        <taxon>Sphingomonadales</taxon>
        <taxon>Erythrobacteraceae</taxon>
        <taxon>Croceicoccus</taxon>
    </lineage>
</organism>
<reference evidence="2" key="1">
    <citation type="journal article" date="2014" name="Int. J. Syst. Evol. Microbiol.">
        <title>Complete genome sequence of Corynebacterium casei LMG S-19264T (=DSM 44701T), isolated from a smear-ripened cheese.</title>
        <authorList>
            <consortium name="US DOE Joint Genome Institute (JGI-PGF)"/>
            <person name="Walter F."/>
            <person name="Albersmeier A."/>
            <person name="Kalinowski J."/>
            <person name="Ruckert C."/>
        </authorList>
    </citation>
    <scope>NUCLEOTIDE SEQUENCE</scope>
    <source>
        <strain evidence="2">CGMCC 1.15360</strain>
    </source>
</reference>
<sequence length="142" mass="16140">MTRRRYELTDGERSIIEPLLPNKPRGVPRVDDRRVLNGILWRFRTGSPRAEIPERYGPLTTCYNRFVRWRKAGVWDRLLAAVSAAFKGEIVMIDSTCVRVHQHGATCKRGDPKIAAWDVPEAVSRARSMPSLTLTVVPLPCD</sequence>
<dbReference type="EMBL" id="BMIP01000021">
    <property type="protein sequence ID" value="GGD85149.1"/>
    <property type="molecule type" value="Genomic_DNA"/>
</dbReference>
<proteinExistence type="predicted"/>
<keyword evidence="3" id="KW-1185">Reference proteome</keyword>
<feature type="domain" description="Insertion element IS402-like" evidence="1">
    <location>
        <begin position="8"/>
        <end position="78"/>
    </location>
</feature>
<comment type="caution">
    <text evidence="2">The sequence shown here is derived from an EMBL/GenBank/DDBJ whole genome shotgun (WGS) entry which is preliminary data.</text>
</comment>
<reference evidence="2" key="2">
    <citation type="submission" date="2020-09" db="EMBL/GenBank/DDBJ databases">
        <authorList>
            <person name="Sun Q."/>
            <person name="Zhou Y."/>
        </authorList>
    </citation>
    <scope>NUCLEOTIDE SEQUENCE</scope>
    <source>
        <strain evidence="2">CGMCC 1.15360</strain>
    </source>
</reference>
<dbReference type="NCBIfam" id="NF033580">
    <property type="entry name" value="transpos_IS5_3"/>
    <property type="match status" value="1"/>
</dbReference>
<evidence type="ECO:0000313" key="2">
    <source>
        <dbReference type="EMBL" id="GGD85149.1"/>
    </source>
</evidence>
<dbReference type="InterPro" id="IPR052909">
    <property type="entry name" value="Transposase_6_like"/>
</dbReference>
<evidence type="ECO:0000313" key="3">
    <source>
        <dbReference type="Proteomes" id="UP000612349"/>
    </source>
</evidence>
<dbReference type="Proteomes" id="UP000612349">
    <property type="component" value="Unassembled WGS sequence"/>
</dbReference>
<dbReference type="Pfam" id="PF13340">
    <property type="entry name" value="DUF4096"/>
    <property type="match status" value="1"/>
</dbReference>
<evidence type="ECO:0000259" key="1">
    <source>
        <dbReference type="Pfam" id="PF13340"/>
    </source>
</evidence>
<dbReference type="InterPro" id="IPR025161">
    <property type="entry name" value="IS402-like_dom"/>
</dbReference>